<feature type="domain" description="RNA polymerase sigma factor 70 region 4 type 2" evidence="8">
    <location>
        <begin position="109"/>
        <end position="161"/>
    </location>
</feature>
<dbReference type="Gene3D" id="1.10.1740.10">
    <property type="match status" value="1"/>
</dbReference>
<dbReference type="NCBIfam" id="TIGR02937">
    <property type="entry name" value="sigma70-ECF"/>
    <property type="match status" value="1"/>
</dbReference>
<dbReference type="PROSITE" id="PS01063">
    <property type="entry name" value="SIGMA70_ECF"/>
    <property type="match status" value="1"/>
</dbReference>
<dbReference type="KEGG" id="dku:Desku_2812"/>
<dbReference type="GO" id="GO:0006352">
    <property type="term" value="P:DNA-templated transcription initiation"/>
    <property type="evidence" value="ECO:0007669"/>
    <property type="project" value="InterPro"/>
</dbReference>
<dbReference type="SUPFAM" id="SSF88659">
    <property type="entry name" value="Sigma3 and sigma4 domains of RNA polymerase sigma factors"/>
    <property type="match status" value="1"/>
</dbReference>
<dbReference type="PANTHER" id="PTHR43133">
    <property type="entry name" value="RNA POLYMERASE ECF-TYPE SIGMA FACTO"/>
    <property type="match status" value="1"/>
</dbReference>
<evidence type="ECO:0000259" key="7">
    <source>
        <dbReference type="Pfam" id="PF04542"/>
    </source>
</evidence>
<dbReference type="PANTHER" id="PTHR43133:SF51">
    <property type="entry name" value="RNA POLYMERASE SIGMA FACTOR"/>
    <property type="match status" value="1"/>
</dbReference>
<evidence type="ECO:0000256" key="6">
    <source>
        <dbReference type="RuleBase" id="RU000716"/>
    </source>
</evidence>
<dbReference type="InterPro" id="IPR013324">
    <property type="entry name" value="RNA_pol_sigma_r3/r4-like"/>
</dbReference>
<evidence type="ECO:0000256" key="2">
    <source>
        <dbReference type="ARBA" id="ARBA00023015"/>
    </source>
</evidence>
<evidence type="ECO:0000256" key="5">
    <source>
        <dbReference type="ARBA" id="ARBA00023163"/>
    </source>
</evidence>
<dbReference type="InterPro" id="IPR014284">
    <property type="entry name" value="RNA_pol_sigma-70_dom"/>
</dbReference>
<dbReference type="SUPFAM" id="SSF88946">
    <property type="entry name" value="Sigma2 domain of RNA polymerase sigma factors"/>
    <property type="match status" value="1"/>
</dbReference>
<dbReference type="AlphaFoldDB" id="A0AAU8PJT1"/>
<dbReference type="Proteomes" id="UP000009229">
    <property type="component" value="Chromosome"/>
</dbReference>
<dbReference type="CDD" id="cd06171">
    <property type="entry name" value="Sigma70_r4"/>
    <property type="match status" value="1"/>
</dbReference>
<dbReference type="InterPro" id="IPR036388">
    <property type="entry name" value="WH-like_DNA-bd_sf"/>
</dbReference>
<dbReference type="Pfam" id="PF04542">
    <property type="entry name" value="Sigma70_r2"/>
    <property type="match status" value="1"/>
</dbReference>
<accession>A0AAU8PJT1</accession>
<dbReference type="EMBL" id="CP002770">
    <property type="protein sequence ID" value="AEG16324.1"/>
    <property type="molecule type" value="Genomic_DNA"/>
</dbReference>
<comment type="similarity">
    <text evidence="1 6">Belongs to the sigma-70 factor family. ECF subfamily.</text>
</comment>
<dbReference type="InterPro" id="IPR013325">
    <property type="entry name" value="RNA_pol_sigma_r2"/>
</dbReference>
<keyword evidence="3 6" id="KW-0731">Sigma factor</keyword>
<sequence>MPAENINHQREILAHLYHPIFHTVYLYTRDLHMAEDITQETFLKALKNLNQLRDKSQLKAWLQRIAANTARDYMRRNARSFCVSDPDLLYVAAGQDSPENELLRKEKIRAIWQQVEKMPQGMRRVLLLRYFYDLSLEQIGAIMEIPVGTVKSRLNRGRNRLAGELKCKEA</sequence>
<dbReference type="Pfam" id="PF08281">
    <property type="entry name" value="Sigma70_r4_2"/>
    <property type="match status" value="1"/>
</dbReference>
<name>A0AAU8PJT1_DESK7</name>
<evidence type="ECO:0000256" key="1">
    <source>
        <dbReference type="ARBA" id="ARBA00010641"/>
    </source>
</evidence>
<dbReference type="InterPro" id="IPR039425">
    <property type="entry name" value="RNA_pol_sigma-70-like"/>
</dbReference>
<dbReference type="GO" id="GO:0006950">
    <property type="term" value="P:response to stress"/>
    <property type="evidence" value="ECO:0007669"/>
    <property type="project" value="UniProtKB-ARBA"/>
</dbReference>
<evidence type="ECO:0000256" key="3">
    <source>
        <dbReference type="ARBA" id="ARBA00023082"/>
    </source>
</evidence>
<dbReference type="Gene3D" id="1.10.10.10">
    <property type="entry name" value="Winged helix-like DNA-binding domain superfamily/Winged helix DNA-binding domain"/>
    <property type="match status" value="1"/>
</dbReference>
<protein>
    <recommendedName>
        <fullName evidence="6">RNA polymerase sigma factor</fullName>
    </recommendedName>
</protein>
<dbReference type="GO" id="GO:0016987">
    <property type="term" value="F:sigma factor activity"/>
    <property type="evidence" value="ECO:0007669"/>
    <property type="project" value="UniProtKB-KW"/>
</dbReference>
<feature type="domain" description="RNA polymerase sigma-70 region 2" evidence="7">
    <location>
        <begin position="15"/>
        <end position="79"/>
    </location>
</feature>
<evidence type="ECO:0000313" key="9">
    <source>
        <dbReference type="EMBL" id="AEG16324.1"/>
    </source>
</evidence>
<dbReference type="InterPro" id="IPR000838">
    <property type="entry name" value="RNA_pol_sigma70_ECF_CS"/>
</dbReference>
<dbReference type="InterPro" id="IPR013249">
    <property type="entry name" value="RNA_pol_sigma70_r4_t2"/>
</dbReference>
<keyword evidence="2 6" id="KW-0805">Transcription regulation</keyword>
<evidence type="ECO:0000313" key="10">
    <source>
        <dbReference type="Proteomes" id="UP000009229"/>
    </source>
</evidence>
<dbReference type="RefSeq" id="WP_013823835.1">
    <property type="nucleotide sequence ID" value="NC_015573.1"/>
</dbReference>
<keyword evidence="10" id="KW-1185">Reference proteome</keyword>
<dbReference type="GO" id="GO:0003677">
    <property type="term" value="F:DNA binding"/>
    <property type="evidence" value="ECO:0007669"/>
    <property type="project" value="UniProtKB-KW"/>
</dbReference>
<keyword evidence="4 6" id="KW-0238">DNA-binding</keyword>
<organism evidence="9 10">
    <name type="scientific">Desulfofundulus kuznetsovii (strain DSM 6115 / VKM B-1805 / 17)</name>
    <name type="common">Desulfotomaculum kuznetsovii</name>
    <dbReference type="NCBI Taxonomy" id="760568"/>
    <lineage>
        <taxon>Bacteria</taxon>
        <taxon>Bacillati</taxon>
        <taxon>Bacillota</taxon>
        <taxon>Clostridia</taxon>
        <taxon>Eubacteriales</taxon>
        <taxon>Peptococcaceae</taxon>
        <taxon>Desulfofundulus</taxon>
    </lineage>
</organism>
<proteinExistence type="inferred from homology"/>
<keyword evidence="5 6" id="KW-0804">Transcription</keyword>
<evidence type="ECO:0000256" key="4">
    <source>
        <dbReference type="ARBA" id="ARBA00023125"/>
    </source>
</evidence>
<reference evidence="10" key="1">
    <citation type="submission" date="2011-05" db="EMBL/GenBank/DDBJ databases">
        <title>Complete sequence of Desulfotomaculum kuznetsovii DSM 6115.</title>
        <authorList>
            <person name="Lucas S."/>
            <person name="Han J."/>
            <person name="Lapidus A."/>
            <person name="Cheng J.-F."/>
            <person name="Goodwin L."/>
            <person name="Pitluck S."/>
            <person name="Peters L."/>
            <person name="Mikhailova N."/>
            <person name="Lu M."/>
            <person name="Saunders E."/>
            <person name="Han C."/>
            <person name="Tapia R."/>
            <person name="Land M."/>
            <person name="Hauser L."/>
            <person name="Kyrpides N."/>
            <person name="Ivanova N."/>
            <person name="Pagani I."/>
            <person name="Nazina T."/>
            <person name="Ivanova A."/>
            <person name="Parshina S."/>
            <person name="Kuever J."/>
            <person name="Muyzer G."/>
            <person name="Plugge C."/>
            <person name="Stams A."/>
            <person name="Woyke T."/>
        </authorList>
    </citation>
    <scope>NUCLEOTIDE SEQUENCE [LARGE SCALE GENOMIC DNA]</scope>
    <source>
        <strain evidence="10">DSM 6115 / VKM B-1805 / 17</strain>
    </source>
</reference>
<dbReference type="InterPro" id="IPR007627">
    <property type="entry name" value="RNA_pol_sigma70_r2"/>
</dbReference>
<evidence type="ECO:0000259" key="8">
    <source>
        <dbReference type="Pfam" id="PF08281"/>
    </source>
</evidence>
<gene>
    <name evidence="9" type="ordered locus">Desku_2812</name>
</gene>